<feature type="region of interest" description="Disordered" evidence="1">
    <location>
        <begin position="1"/>
        <end position="56"/>
    </location>
</feature>
<feature type="non-terminal residue" evidence="2">
    <location>
        <position position="56"/>
    </location>
</feature>
<evidence type="ECO:0000313" key="2">
    <source>
        <dbReference type="EMBL" id="ABC46706.1"/>
    </source>
</evidence>
<evidence type="ECO:0000256" key="1">
    <source>
        <dbReference type="SAM" id="MobiDB-lite"/>
    </source>
</evidence>
<protein>
    <submittedName>
        <fullName evidence="2">Calcium-binding protein CaBP4</fullName>
    </submittedName>
</protein>
<reference evidence="2" key="1">
    <citation type="submission" date="2005-11" db="EMBL/GenBank/DDBJ databases">
        <title>Cloning and characterization of drought stress responsive genes from groundnut.</title>
        <authorList>
            <person name="Geetha G."/>
            <person name="Patricia K."/>
            <person name="Dhanalakshmi R."/>
            <person name="Udayakumar M."/>
        </authorList>
    </citation>
    <scope>NUCLEOTIDE SEQUENCE</scope>
</reference>
<sequence>EKKPAAPPNRMWWSAPPPFPRPRGKEKEGARGARRAHKKSAPPKGGEGKRKRAPPS</sequence>
<proteinExistence type="evidence at transcript level"/>
<reference evidence="2" key="2">
    <citation type="journal article" date="2007" name="Planta">
        <title>Functional characterization of Nicotiana benthamiana homologs of peanut water deficit-induced genes by virus-induced gene silencing.</title>
        <authorList>
            <person name="Senthil-Kumar M."/>
            <person name="Govind G."/>
            <person name="Kang L."/>
            <person name="Mysore K.S."/>
            <person name="Udayakumar M."/>
        </authorList>
    </citation>
    <scope>NUCLEOTIDE SEQUENCE</scope>
</reference>
<feature type="compositionally biased region" description="Basic residues" evidence="1">
    <location>
        <begin position="32"/>
        <end position="41"/>
    </location>
</feature>
<organism evidence="2">
    <name type="scientific">Arachis hypogaea</name>
    <name type="common">Peanut</name>
    <dbReference type="NCBI Taxonomy" id="3818"/>
    <lineage>
        <taxon>Eukaryota</taxon>
        <taxon>Viridiplantae</taxon>
        <taxon>Streptophyta</taxon>
        <taxon>Embryophyta</taxon>
        <taxon>Tracheophyta</taxon>
        <taxon>Spermatophyta</taxon>
        <taxon>Magnoliopsida</taxon>
        <taxon>eudicotyledons</taxon>
        <taxon>Gunneridae</taxon>
        <taxon>Pentapetalae</taxon>
        <taxon>rosids</taxon>
        <taxon>fabids</taxon>
        <taxon>Fabales</taxon>
        <taxon>Fabaceae</taxon>
        <taxon>Papilionoideae</taxon>
        <taxon>50 kb inversion clade</taxon>
        <taxon>dalbergioids sensu lato</taxon>
        <taxon>Dalbergieae</taxon>
        <taxon>Pterocarpus clade</taxon>
        <taxon>Arachis</taxon>
    </lineage>
</organism>
<dbReference type="AlphaFoldDB" id="Q2PXN8"/>
<accession>Q2PXN8</accession>
<name>Q2PXN8_ARAHY</name>
<dbReference type="EMBL" id="DQ296035">
    <property type="protein sequence ID" value="ABC46706.1"/>
    <property type="molecule type" value="mRNA"/>
</dbReference>
<feature type="non-terminal residue" evidence="2">
    <location>
        <position position="1"/>
    </location>
</feature>